<keyword evidence="5" id="KW-1185">Reference proteome</keyword>
<dbReference type="AlphaFoldDB" id="A0A261GAC5"/>
<sequence length="579" mass="64766">MFRQVRSSDERFKTLTFKPGRNILIADKTPQSSATASRNGAGKSSLIEILHFVLGMRRLTNSVLQNAALKADTFSLQLDWPKVPDVLSVSRSLNKRSRINLDPDITENGTLVPVAGSVTVPKWTAAIGQSLFGFPDEHVGINARSLLSLYIRRVSQHGMDDPVKTFPNQSMADATTNVAYLLGLDWHLAAGYQELASRESLRQKLKKAAKDPVFGLVVGTVSELRGQVAAATVRVRELEEQVAAFRVVPEYEALQARADEIDAQIRRTRAEDAADRRNLQDLNDALRDEHEPAADYLRRVYQELGVELPEAVLQQYDDVQSFHQSVLANRRSYLEEEISATSDRLDARQADREHLGEEQATLLRRLRDGGALDAFTALQEQLSLAHSRLQTLTTRFETAKQLEATQAEIKFERSRIQQEVNRDLVEREQRIAEINILFQRFATSLYGPGRDAYIDISALDSSLRISPHIGGKNSQGISKMITFCFDLTYAVLAHRNGRGPDFLVHDSHLLDGVDERQIAEALKLASIVCAEEGLQYLVTLNSDDLAKIEHYDASLSQDIIEPRLTDAFSDGGLFGFHFE</sequence>
<evidence type="ECO:0000313" key="5">
    <source>
        <dbReference type="Proteomes" id="UP000216451"/>
    </source>
</evidence>
<dbReference type="GeneID" id="98294867"/>
<dbReference type="Pfam" id="PF20275">
    <property type="entry name" value="CTD10"/>
    <property type="match status" value="1"/>
</dbReference>
<evidence type="ECO:0000256" key="1">
    <source>
        <dbReference type="SAM" id="Coils"/>
    </source>
</evidence>
<feature type="domain" description="ABC-three component systems C-terminal" evidence="3">
    <location>
        <begin position="277"/>
        <end position="403"/>
    </location>
</feature>
<dbReference type="InterPro" id="IPR046919">
    <property type="entry name" value="ABC-3C_CTD10"/>
</dbReference>
<keyword evidence="1" id="KW-0175">Coiled coil</keyword>
<dbReference type="OrthoDB" id="7314834at2"/>
<name>A0A261GAC5_9BIFI</name>
<feature type="coiled-coil region" evidence="1">
    <location>
        <begin position="221"/>
        <end position="271"/>
    </location>
</feature>
<evidence type="ECO:0000259" key="2">
    <source>
        <dbReference type="Pfam" id="PF10088"/>
    </source>
</evidence>
<dbReference type="Gene3D" id="3.40.50.300">
    <property type="entry name" value="P-loop containing nucleotide triphosphate hydrolases"/>
    <property type="match status" value="1"/>
</dbReference>
<accession>A0A261GAC5</accession>
<gene>
    <name evidence="4" type="ORF">BAQU_0179</name>
</gene>
<dbReference type="RefSeq" id="WP_094692197.1">
    <property type="nucleotide sequence ID" value="NZ_MWXA01000002.1"/>
</dbReference>
<evidence type="ECO:0000259" key="3">
    <source>
        <dbReference type="Pfam" id="PF20275"/>
    </source>
</evidence>
<comment type="caution">
    <text evidence="4">The sequence shown here is derived from an EMBL/GenBank/DDBJ whole genome shotgun (WGS) entry which is preliminary data.</text>
</comment>
<dbReference type="InterPro" id="IPR018760">
    <property type="entry name" value="DUF2326"/>
</dbReference>
<dbReference type="InterPro" id="IPR027417">
    <property type="entry name" value="P-loop_NTPase"/>
</dbReference>
<feature type="domain" description="DUF2326" evidence="2">
    <location>
        <begin position="443"/>
        <end position="578"/>
    </location>
</feature>
<dbReference type="Proteomes" id="UP000216451">
    <property type="component" value="Unassembled WGS sequence"/>
</dbReference>
<dbReference type="Pfam" id="PF10088">
    <property type="entry name" value="DUF2326"/>
    <property type="match status" value="1"/>
</dbReference>
<evidence type="ECO:0000313" key="4">
    <source>
        <dbReference type="EMBL" id="OZG68364.1"/>
    </source>
</evidence>
<organism evidence="4 5">
    <name type="scientific">Bifidobacterium aquikefiri</name>
    <dbReference type="NCBI Taxonomy" id="1653207"/>
    <lineage>
        <taxon>Bacteria</taxon>
        <taxon>Bacillati</taxon>
        <taxon>Actinomycetota</taxon>
        <taxon>Actinomycetes</taxon>
        <taxon>Bifidobacteriales</taxon>
        <taxon>Bifidobacteriaceae</taxon>
        <taxon>Bifidobacterium</taxon>
    </lineage>
</organism>
<proteinExistence type="predicted"/>
<protein>
    <submittedName>
        <fullName evidence="4">Uncharacterized protein</fullName>
    </submittedName>
</protein>
<reference evidence="4 5" key="1">
    <citation type="journal article" date="2017" name="BMC Genomics">
        <title>Comparative genomic and phylogenomic analyses of the Bifidobacteriaceae family.</title>
        <authorList>
            <person name="Lugli G.A."/>
            <person name="Milani C."/>
            <person name="Turroni F."/>
            <person name="Duranti S."/>
            <person name="Mancabelli L."/>
            <person name="Mangifesta M."/>
            <person name="Ferrario C."/>
            <person name="Modesto M."/>
            <person name="Mattarelli P."/>
            <person name="Jiri K."/>
            <person name="van Sinderen D."/>
            <person name="Ventura M."/>
        </authorList>
    </citation>
    <scope>NUCLEOTIDE SEQUENCE [LARGE SCALE GENOMIC DNA]</scope>
    <source>
        <strain evidence="4 5">LMG 28769</strain>
    </source>
</reference>
<dbReference type="EMBL" id="MWXA01000002">
    <property type="protein sequence ID" value="OZG68364.1"/>
    <property type="molecule type" value="Genomic_DNA"/>
</dbReference>